<feature type="compositionally biased region" description="Basic residues" evidence="1">
    <location>
        <begin position="541"/>
        <end position="554"/>
    </location>
</feature>
<dbReference type="EMBL" id="CAUYUJ010000305">
    <property type="protein sequence ID" value="CAK0789795.1"/>
    <property type="molecule type" value="Genomic_DNA"/>
</dbReference>
<gene>
    <name evidence="2" type="ORF">PCOR1329_LOCUS1262</name>
</gene>
<feature type="compositionally biased region" description="Basic and acidic residues" evidence="1">
    <location>
        <begin position="1"/>
        <end position="15"/>
    </location>
</feature>
<feature type="region of interest" description="Disordered" evidence="1">
    <location>
        <begin position="1"/>
        <end position="38"/>
    </location>
</feature>
<feature type="compositionally biased region" description="Basic residues" evidence="1">
    <location>
        <begin position="471"/>
        <end position="502"/>
    </location>
</feature>
<reference evidence="2" key="1">
    <citation type="submission" date="2023-10" db="EMBL/GenBank/DDBJ databases">
        <authorList>
            <person name="Chen Y."/>
            <person name="Shah S."/>
            <person name="Dougan E. K."/>
            <person name="Thang M."/>
            <person name="Chan C."/>
        </authorList>
    </citation>
    <scope>NUCLEOTIDE SEQUENCE [LARGE SCALE GENOMIC DNA]</scope>
</reference>
<organism evidence="2 3">
    <name type="scientific">Prorocentrum cordatum</name>
    <dbReference type="NCBI Taxonomy" id="2364126"/>
    <lineage>
        <taxon>Eukaryota</taxon>
        <taxon>Sar</taxon>
        <taxon>Alveolata</taxon>
        <taxon>Dinophyceae</taxon>
        <taxon>Prorocentrales</taxon>
        <taxon>Prorocentraceae</taxon>
        <taxon>Prorocentrum</taxon>
    </lineage>
</organism>
<feature type="compositionally biased region" description="Low complexity" evidence="1">
    <location>
        <begin position="439"/>
        <end position="460"/>
    </location>
</feature>
<dbReference type="SUPFAM" id="SSF53254">
    <property type="entry name" value="Phosphoglycerate mutase-like"/>
    <property type="match status" value="1"/>
</dbReference>
<feature type="compositionally biased region" description="Low complexity" evidence="1">
    <location>
        <begin position="413"/>
        <end position="431"/>
    </location>
</feature>
<evidence type="ECO:0000313" key="2">
    <source>
        <dbReference type="EMBL" id="CAK0789795.1"/>
    </source>
</evidence>
<feature type="region of interest" description="Disordered" evidence="1">
    <location>
        <begin position="385"/>
        <end position="554"/>
    </location>
</feature>
<feature type="non-terminal residue" evidence="2">
    <location>
        <position position="554"/>
    </location>
</feature>
<evidence type="ECO:0000256" key="1">
    <source>
        <dbReference type="SAM" id="MobiDB-lite"/>
    </source>
</evidence>
<feature type="compositionally biased region" description="Low complexity" evidence="1">
    <location>
        <begin position="528"/>
        <end position="540"/>
    </location>
</feature>
<comment type="caution">
    <text evidence="2">The sequence shown here is derived from an EMBL/GenBank/DDBJ whole genome shotgun (WGS) entry which is preliminary data.</text>
</comment>
<proteinExistence type="predicted"/>
<accession>A0ABN9PAH3</accession>
<name>A0ABN9PAH3_9DINO</name>
<dbReference type="InterPro" id="IPR029033">
    <property type="entry name" value="His_PPase_superfam"/>
</dbReference>
<dbReference type="Proteomes" id="UP001189429">
    <property type="component" value="Unassembled WGS sequence"/>
</dbReference>
<protein>
    <submittedName>
        <fullName evidence="2">Uncharacterized protein</fullName>
    </submittedName>
</protein>
<dbReference type="Gene3D" id="3.40.50.1240">
    <property type="entry name" value="Phosphoglycerate mutase-like"/>
    <property type="match status" value="1"/>
</dbReference>
<evidence type="ECO:0000313" key="3">
    <source>
        <dbReference type="Proteomes" id="UP001189429"/>
    </source>
</evidence>
<sequence length="554" mass="59501">MRPEGSSKGEGHATEGDGLLGVGLAAPDAPPPPRRGCRPHTMRLADSRWPRGVLSALRPLGRPLGCASGAVASSLLLLAWWARELAGELDDLSLREDPLVARLSEHCGARGREELEQEREGEEQGLRLHSVLVIAGHGDSSPEAAWPGEAGAGASWDCTPEVLPRYWRLNGLVRFRVATAEGRALERSFTPELGPQGYACGPGQLTGRGFVQMARLGRDLSAAYDGHIGRAAAAGWRLLRVRSLDSRRSLASAVGLLMSLLGTPEALAALGEGSELRLAVEPNASADVLAAPEGAPLGGLRPGDHLLARWCRSLPLPCAAGGRCTTLEEAGGLLERGEEGFCRWLASPPGAAWRRRLLADCTRSSSAAAAPSRCGAPTARCWPPRGRRCSGRAPAAAPSWRPGRPSLRTWRGPWRATASRPPAPRRTSAARWRARSRGSPRPTSARSAASSSSSTPFAPASRREQPTHPRGTGRRWPRPRAPRRRRRPGTTRPCRLRARSKPWCRSQEESPCWRRVQPARSRRGSGGTTAARAARGAASARSRRCRGSRRRAQP</sequence>
<keyword evidence="3" id="KW-1185">Reference proteome</keyword>